<feature type="compositionally biased region" description="Low complexity" evidence="2">
    <location>
        <begin position="1"/>
        <end position="10"/>
    </location>
</feature>
<reference evidence="4 5" key="1">
    <citation type="journal article" date="2019" name="Int. J. Syst. Evol. Microbiol.">
        <title>The Global Catalogue of Microorganisms (GCM) 10K type strain sequencing project: providing services to taxonomists for standard genome sequencing and annotation.</title>
        <authorList>
            <consortium name="The Broad Institute Genomics Platform"/>
            <consortium name="The Broad Institute Genome Sequencing Center for Infectious Disease"/>
            <person name="Wu L."/>
            <person name="Ma J."/>
        </authorList>
    </citation>
    <scope>NUCLEOTIDE SEQUENCE [LARGE SCALE GENOMIC DNA]</scope>
    <source>
        <strain evidence="4 5">JCM 4505</strain>
    </source>
</reference>
<evidence type="ECO:0000313" key="4">
    <source>
        <dbReference type="EMBL" id="GAA0316107.1"/>
    </source>
</evidence>
<dbReference type="Pfam" id="PF13581">
    <property type="entry name" value="HATPase_c_2"/>
    <property type="match status" value="1"/>
</dbReference>
<organism evidence="4 5">
    <name type="scientific">Streptomyces polychromogenes</name>
    <dbReference type="NCBI Taxonomy" id="67342"/>
    <lineage>
        <taxon>Bacteria</taxon>
        <taxon>Bacillati</taxon>
        <taxon>Actinomycetota</taxon>
        <taxon>Actinomycetes</taxon>
        <taxon>Kitasatosporales</taxon>
        <taxon>Streptomycetaceae</taxon>
        <taxon>Streptomyces</taxon>
    </lineage>
</organism>
<dbReference type="InterPro" id="IPR050267">
    <property type="entry name" value="Anti-sigma-factor_SerPK"/>
</dbReference>
<feature type="region of interest" description="Disordered" evidence="2">
    <location>
        <begin position="1"/>
        <end position="26"/>
    </location>
</feature>
<dbReference type="CDD" id="cd16936">
    <property type="entry name" value="HATPase_RsbW-like"/>
    <property type="match status" value="1"/>
</dbReference>
<keyword evidence="1" id="KW-0418">Kinase</keyword>
<evidence type="ECO:0000256" key="1">
    <source>
        <dbReference type="ARBA" id="ARBA00022527"/>
    </source>
</evidence>
<accession>A0ABN0VSX4</accession>
<keyword evidence="1" id="KW-0808">Transferase</keyword>
<dbReference type="InterPro" id="IPR003594">
    <property type="entry name" value="HATPase_dom"/>
</dbReference>
<dbReference type="SUPFAM" id="SSF55874">
    <property type="entry name" value="ATPase domain of HSP90 chaperone/DNA topoisomerase II/histidine kinase"/>
    <property type="match status" value="1"/>
</dbReference>
<keyword evidence="1" id="KW-0723">Serine/threonine-protein kinase</keyword>
<protein>
    <recommendedName>
        <fullName evidence="3">Histidine kinase/HSP90-like ATPase domain-containing protein</fullName>
    </recommendedName>
</protein>
<comment type="caution">
    <text evidence="4">The sequence shown here is derived from an EMBL/GenBank/DDBJ whole genome shotgun (WGS) entry which is preliminary data.</text>
</comment>
<dbReference type="RefSeq" id="WP_344166962.1">
    <property type="nucleotide sequence ID" value="NZ_BAAABV010000028.1"/>
</dbReference>
<proteinExistence type="predicted"/>
<sequence>MPSPASAASPAAPPGPHLAASRAVPATPAQPPGWRLAAWVLELAASEVPRLRAAMRRTLRSWGVAASRAEVLLLVATELLSNAVRHAGSEGGASRRVRVTVAITATVGLRSGRLCLDVADGDPALPCVGPQAGAGVGADAEGGRGLLIVNCLVGEAGGRVAAFRVPSGKVVRVRIPAVPVPCGGLGEGGEER</sequence>
<feature type="domain" description="Histidine kinase/HSP90-like ATPase" evidence="3">
    <location>
        <begin position="45"/>
        <end position="174"/>
    </location>
</feature>
<dbReference type="PANTHER" id="PTHR35526">
    <property type="entry name" value="ANTI-SIGMA-F FACTOR RSBW-RELATED"/>
    <property type="match status" value="1"/>
</dbReference>
<dbReference type="PANTHER" id="PTHR35526:SF3">
    <property type="entry name" value="ANTI-SIGMA-F FACTOR RSBW"/>
    <property type="match status" value="1"/>
</dbReference>
<dbReference type="InterPro" id="IPR036890">
    <property type="entry name" value="HATPase_C_sf"/>
</dbReference>
<keyword evidence="5" id="KW-1185">Reference proteome</keyword>
<dbReference type="EMBL" id="BAAABV010000028">
    <property type="protein sequence ID" value="GAA0316107.1"/>
    <property type="molecule type" value="Genomic_DNA"/>
</dbReference>
<dbReference type="Gene3D" id="3.30.565.10">
    <property type="entry name" value="Histidine kinase-like ATPase, C-terminal domain"/>
    <property type="match status" value="1"/>
</dbReference>
<name>A0ABN0VSX4_9ACTN</name>
<gene>
    <name evidence="4" type="ORF">GCM10010302_64000</name>
</gene>
<dbReference type="Proteomes" id="UP001501867">
    <property type="component" value="Unassembled WGS sequence"/>
</dbReference>
<evidence type="ECO:0000259" key="3">
    <source>
        <dbReference type="Pfam" id="PF13581"/>
    </source>
</evidence>
<evidence type="ECO:0000313" key="5">
    <source>
        <dbReference type="Proteomes" id="UP001501867"/>
    </source>
</evidence>
<evidence type="ECO:0000256" key="2">
    <source>
        <dbReference type="SAM" id="MobiDB-lite"/>
    </source>
</evidence>